<dbReference type="RefSeq" id="WP_253801086.1">
    <property type="nucleotide sequence ID" value="NZ_BAAAUB010000075.1"/>
</dbReference>
<dbReference type="InterPro" id="IPR020806">
    <property type="entry name" value="PKS_PP-bd"/>
</dbReference>
<feature type="domain" description="Carrier" evidence="3">
    <location>
        <begin position="1"/>
        <end position="78"/>
    </location>
</feature>
<dbReference type="Proteomes" id="UP001206483">
    <property type="component" value="Unassembled WGS sequence"/>
</dbReference>
<evidence type="ECO:0000256" key="2">
    <source>
        <dbReference type="ARBA" id="ARBA00022553"/>
    </source>
</evidence>
<reference evidence="4 5" key="1">
    <citation type="submission" date="2022-06" db="EMBL/GenBank/DDBJ databases">
        <title>Sequencing the genomes of 1000 actinobacteria strains.</title>
        <authorList>
            <person name="Klenk H.-P."/>
        </authorList>
    </citation>
    <scope>NUCLEOTIDE SEQUENCE [LARGE SCALE GENOMIC DNA]</scope>
    <source>
        <strain evidence="4 5">DSM 41656</strain>
    </source>
</reference>
<dbReference type="SMART" id="SM01294">
    <property type="entry name" value="PKS_PP_betabranch"/>
    <property type="match status" value="1"/>
</dbReference>
<dbReference type="PROSITE" id="PS50075">
    <property type="entry name" value="CARRIER"/>
    <property type="match status" value="1"/>
</dbReference>
<comment type="caution">
    <text evidence="4">The sequence shown here is derived from an EMBL/GenBank/DDBJ whole genome shotgun (WGS) entry which is preliminary data.</text>
</comment>
<dbReference type="InterPro" id="IPR036736">
    <property type="entry name" value="ACP-like_sf"/>
</dbReference>
<name>A0ABT1J427_9ACTN</name>
<evidence type="ECO:0000313" key="5">
    <source>
        <dbReference type="Proteomes" id="UP001206483"/>
    </source>
</evidence>
<dbReference type="SUPFAM" id="SSF47336">
    <property type="entry name" value="ACP-like"/>
    <property type="match status" value="1"/>
</dbReference>
<gene>
    <name evidence="4" type="ORF">FHR36_005356</name>
</gene>
<dbReference type="SMART" id="SM00823">
    <property type="entry name" value="PKS_PP"/>
    <property type="match status" value="1"/>
</dbReference>
<proteinExistence type="predicted"/>
<dbReference type="EMBL" id="JAMZDX010000005">
    <property type="protein sequence ID" value="MCP2312190.1"/>
    <property type="molecule type" value="Genomic_DNA"/>
</dbReference>
<keyword evidence="5" id="KW-1185">Reference proteome</keyword>
<keyword evidence="2" id="KW-0597">Phosphoprotein</keyword>
<dbReference type="Pfam" id="PF00550">
    <property type="entry name" value="PP-binding"/>
    <property type="match status" value="1"/>
</dbReference>
<sequence length="83" mass="8855">MTRDHLVAWLSEYISELLDIAVEEVDSDIPLAALGVDSATTLVLAADLGAKLRRKVRPSEILEHPTIAELAGHLAAQTPAEVG</sequence>
<dbReference type="Gene3D" id="1.10.1200.10">
    <property type="entry name" value="ACP-like"/>
    <property type="match status" value="1"/>
</dbReference>
<accession>A0ABT1J427</accession>
<protein>
    <submittedName>
        <fullName evidence="4">Acyl carrier protein</fullName>
    </submittedName>
</protein>
<dbReference type="InterPro" id="IPR009081">
    <property type="entry name" value="PP-bd_ACP"/>
</dbReference>
<evidence type="ECO:0000259" key="3">
    <source>
        <dbReference type="PROSITE" id="PS50075"/>
    </source>
</evidence>
<organism evidence="4 5">
    <name type="scientific">Kitasatospora paracochleata</name>
    <dbReference type="NCBI Taxonomy" id="58354"/>
    <lineage>
        <taxon>Bacteria</taxon>
        <taxon>Bacillati</taxon>
        <taxon>Actinomycetota</taxon>
        <taxon>Actinomycetes</taxon>
        <taxon>Kitasatosporales</taxon>
        <taxon>Streptomycetaceae</taxon>
        <taxon>Kitasatospora</taxon>
    </lineage>
</organism>
<keyword evidence="1" id="KW-0596">Phosphopantetheine</keyword>
<evidence type="ECO:0000256" key="1">
    <source>
        <dbReference type="ARBA" id="ARBA00022450"/>
    </source>
</evidence>
<evidence type="ECO:0000313" key="4">
    <source>
        <dbReference type="EMBL" id="MCP2312190.1"/>
    </source>
</evidence>